<dbReference type="NCBIfam" id="TIGR01180">
    <property type="entry name" value="aman2_put"/>
    <property type="match status" value="1"/>
</dbReference>
<dbReference type="AlphaFoldDB" id="A0A413INT0"/>
<dbReference type="InterPro" id="IPR012939">
    <property type="entry name" value="Glyco_hydro_92"/>
</dbReference>
<evidence type="ECO:0000256" key="3">
    <source>
        <dbReference type="ARBA" id="ARBA00022837"/>
    </source>
</evidence>
<dbReference type="InterPro" id="IPR014718">
    <property type="entry name" value="GH-type_carb-bd"/>
</dbReference>
<comment type="subunit">
    <text evidence="2">Monomer.</text>
</comment>
<evidence type="ECO:0000256" key="1">
    <source>
        <dbReference type="ARBA" id="ARBA00001913"/>
    </source>
</evidence>
<dbReference type="Gene3D" id="2.70.98.10">
    <property type="match status" value="1"/>
</dbReference>
<dbReference type="Pfam" id="PF07971">
    <property type="entry name" value="Glyco_hydro_92"/>
    <property type="match status" value="1"/>
</dbReference>
<dbReference type="GO" id="GO:0005829">
    <property type="term" value="C:cytosol"/>
    <property type="evidence" value="ECO:0007669"/>
    <property type="project" value="TreeGrafter"/>
</dbReference>
<evidence type="ECO:0000313" key="7">
    <source>
        <dbReference type="EMBL" id="RGY18273.1"/>
    </source>
</evidence>
<dbReference type="FunFam" id="1.20.1610.10:FF:000001">
    <property type="entry name" value="Putative alpha-1,2-mannosidase"/>
    <property type="match status" value="1"/>
</dbReference>
<dbReference type="RefSeq" id="WP_117775017.1">
    <property type="nucleotide sequence ID" value="NZ_CAUGOG010000010.1"/>
</dbReference>
<comment type="caution">
    <text evidence="7">The sequence shown here is derived from an EMBL/GenBank/DDBJ whole genome shotgun (WGS) entry which is preliminary data.</text>
</comment>
<keyword evidence="4" id="KW-0732">Signal</keyword>
<dbReference type="Gene3D" id="1.20.1610.10">
    <property type="entry name" value="alpha-1,2-mannosidases domains"/>
    <property type="match status" value="1"/>
</dbReference>
<dbReference type="Proteomes" id="UP000286063">
    <property type="component" value="Unassembled WGS sequence"/>
</dbReference>
<dbReference type="GO" id="GO:0005975">
    <property type="term" value="P:carbohydrate metabolic process"/>
    <property type="evidence" value="ECO:0007669"/>
    <property type="project" value="InterPro"/>
</dbReference>
<dbReference type="EMBL" id="QSCR01000012">
    <property type="protein sequence ID" value="RGY18273.1"/>
    <property type="molecule type" value="Genomic_DNA"/>
</dbReference>
<dbReference type="FunFam" id="3.30.2080.10:FF:000001">
    <property type="entry name" value="Alpha-1,2-mannosidase subfamily"/>
    <property type="match status" value="1"/>
</dbReference>
<keyword evidence="3" id="KW-0106">Calcium</keyword>
<reference evidence="7 8" key="1">
    <citation type="submission" date="2018-08" db="EMBL/GenBank/DDBJ databases">
        <title>A genome reference for cultivated species of the human gut microbiota.</title>
        <authorList>
            <person name="Zou Y."/>
            <person name="Xue W."/>
            <person name="Luo G."/>
        </authorList>
    </citation>
    <scope>NUCLEOTIDE SEQUENCE [LARGE SCALE GENOMIC DNA]</scope>
    <source>
        <strain evidence="7 8">OF02-7</strain>
    </source>
</reference>
<dbReference type="PANTHER" id="PTHR12143:SF43">
    <property type="entry name" value="PUTATIVE-RELATED"/>
    <property type="match status" value="1"/>
</dbReference>
<name>A0A413INT0_9BACT</name>
<evidence type="ECO:0000313" key="8">
    <source>
        <dbReference type="Proteomes" id="UP000286063"/>
    </source>
</evidence>
<dbReference type="Gene3D" id="3.30.2080.10">
    <property type="entry name" value="GH92 mannosidase domain"/>
    <property type="match status" value="1"/>
</dbReference>
<evidence type="ECO:0000256" key="2">
    <source>
        <dbReference type="ARBA" id="ARBA00011245"/>
    </source>
</evidence>
<dbReference type="InterPro" id="IPR008928">
    <property type="entry name" value="6-hairpin_glycosidase_sf"/>
</dbReference>
<accession>A0A413INT0</accession>
<dbReference type="InterPro" id="IPR041371">
    <property type="entry name" value="GH92_N"/>
</dbReference>
<organism evidence="7 8">
    <name type="scientific">Butyricimonas virosa</name>
    <dbReference type="NCBI Taxonomy" id="544645"/>
    <lineage>
        <taxon>Bacteria</taxon>
        <taxon>Pseudomonadati</taxon>
        <taxon>Bacteroidota</taxon>
        <taxon>Bacteroidia</taxon>
        <taxon>Bacteroidales</taxon>
        <taxon>Odoribacteraceae</taxon>
        <taxon>Butyricimonas</taxon>
    </lineage>
</organism>
<dbReference type="InterPro" id="IPR050883">
    <property type="entry name" value="PNGase"/>
</dbReference>
<sequence length="763" mass="87172">MKCQVLIVCVLIFLWLGAGIPARAQCVFDPVEYVNPLMGTQSTYELSTGNTYPAIARPWGMNFWMPQTGKMGDGWAYVYTANKIRGFKQTHQPSPWINDYGQFSLMPVVGTPEFDQDKRASWFPHKGEVAKPYYYKVYLAEHDVVTEFTTTDRAALFRFTFPENERSYVVVDAFDRGSFVKIVGNNRIEGYTTRNSGGVPGNFKNYFVIEFDKSFEYRHTFADGKLSDELYQQANHTGSVIGFRTEKGEKVHARVASSFISLEQAERNLKELGDDDFDALVEKGKTEWNEVLGAIQVEGGSLDQYRVFYSCLYRSVLFPRKFYEFDAAGNIVHYSPYNGNVLSGYMYTDTGFWDTFRCLFPLLNLVYPSRNREIQEGLINTYKESGFFPEWASPGHRGCMVGNNSASVLADAYLKGVRVADVEALYAGLVHGTEHVHPKASSTGRLGNEYYNKLGYVPYNVGINESAARTLEYAYDDWCIYRLAKALGRPEEEIDKYAKRAMNYKHLFDSETKLMRGKNQDGSFMTPFSPLKWGDAFTEGNSWHYTWSVFHDPQGLIDLMGGKETFVRMLDSVFAVPPLFDASYYGGVIHEIREMTVMNMGNYAHGNQPIQHMIYLYNYAGQPWKAQYWLREVMNRMYTPGPDGYCGDEDNGQTSAWYVFSAMGFYPVCPGTDQYVLGAPLFPRVTINFENGEKMQIIASGNDDGHRYVERMRLNRKVYTKNYITHADLLKGGRIEFRMSEQPNRLRGIGDADVPYSFSLKRE</sequence>
<dbReference type="SUPFAM" id="SSF48208">
    <property type="entry name" value="Six-hairpin glycosidases"/>
    <property type="match status" value="1"/>
</dbReference>
<feature type="domain" description="Glycosyl hydrolase family 92" evidence="5">
    <location>
        <begin position="264"/>
        <end position="740"/>
    </location>
</feature>
<dbReference type="Pfam" id="PF17678">
    <property type="entry name" value="Glyco_hydro_92N"/>
    <property type="match status" value="1"/>
</dbReference>
<evidence type="ECO:0000259" key="6">
    <source>
        <dbReference type="Pfam" id="PF17678"/>
    </source>
</evidence>
<dbReference type="GO" id="GO:0006516">
    <property type="term" value="P:glycoprotein catabolic process"/>
    <property type="evidence" value="ECO:0007669"/>
    <property type="project" value="TreeGrafter"/>
</dbReference>
<feature type="domain" description="Glycosyl hydrolase family 92 N-terminal" evidence="6">
    <location>
        <begin position="33"/>
        <end position="258"/>
    </location>
</feature>
<comment type="cofactor">
    <cofactor evidence="1">
        <name>Ca(2+)</name>
        <dbReference type="ChEBI" id="CHEBI:29108"/>
    </cofactor>
</comment>
<keyword evidence="7" id="KW-0378">Hydrolase</keyword>
<dbReference type="InterPro" id="IPR005887">
    <property type="entry name" value="GH92_a_mannosidase_put"/>
</dbReference>
<protein>
    <submittedName>
        <fullName evidence="7">Glycoside hydrolase family 92 protein</fullName>
    </submittedName>
</protein>
<dbReference type="OrthoDB" id="9762711at2"/>
<dbReference type="FunFam" id="1.20.1050.60:FF:000001">
    <property type="entry name" value="Putative alpha-1,2-mannosidase"/>
    <property type="match status" value="1"/>
</dbReference>
<evidence type="ECO:0000259" key="5">
    <source>
        <dbReference type="Pfam" id="PF07971"/>
    </source>
</evidence>
<feature type="chain" id="PRO_5019493088" evidence="4">
    <location>
        <begin position="25"/>
        <end position="763"/>
    </location>
</feature>
<dbReference type="PANTHER" id="PTHR12143">
    <property type="entry name" value="PEPTIDE N-GLYCANASE PNGASE -RELATED"/>
    <property type="match status" value="1"/>
</dbReference>
<dbReference type="GO" id="GO:0000224">
    <property type="term" value="F:peptide-N4-(N-acetyl-beta-glucosaminyl)asparagine amidase activity"/>
    <property type="evidence" value="ECO:0007669"/>
    <property type="project" value="TreeGrafter"/>
</dbReference>
<dbReference type="GO" id="GO:0030246">
    <property type="term" value="F:carbohydrate binding"/>
    <property type="evidence" value="ECO:0007669"/>
    <property type="project" value="InterPro"/>
</dbReference>
<gene>
    <name evidence="7" type="ORF">DXA50_08795</name>
</gene>
<evidence type="ECO:0000256" key="4">
    <source>
        <dbReference type="SAM" id="SignalP"/>
    </source>
</evidence>
<feature type="signal peptide" evidence="4">
    <location>
        <begin position="1"/>
        <end position="24"/>
    </location>
</feature>
<dbReference type="Gene3D" id="1.20.1050.60">
    <property type="entry name" value="alpha-1,2-mannosidase"/>
    <property type="match status" value="1"/>
</dbReference>
<proteinExistence type="predicted"/>